<accession>A0A138ZZD6</accession>
<dbReference type="AlphaFoldDB" id="A0A138ZZD6"/>
<dbReference type="OrthoDB" id="10540747at2759"/>
<sequence length="542" mass="59364">MVRLGHSMLAVTLLAAASFGVLVVLPRLDEESRLFSNPSKQYSASLHDPAFPESAIACWGDPRDHPPCPFDHRHFPLPEELFQPASRREDSRLHINQSVPGFKIWPGRSTPERKLRVLYYTSWDLYSGASGCDANPFFISSLSSRSICPAGSGTFSVQELLATARHPYLDIRLWGPGFPQYDSHASLRENLERGKVDGFGAKHDSEGLTLDAKIGPWESPSSFVDIIYAVGIPLEEAVGDAVVQVQAAGGCGILSHSTRTSASEMDVSVPSQVDQPCVTSTVRHTNFSSVLSFSSARELFIEWNWDSLVERGVDDLGRLWAHDPECLDTQVMFPLPVGRLPTRSAMLFRQSSGKQLSSPFERGVAAAFEKGLLTGEIFSYKPASLPYPSSSLLELAPGTIDPEDPLVHHILQPTYNLADSFRTTLVCLFPASIVWYRPSLLLAAALSGCIVATDAHPSLIPDPLTGSAVVFPPDASAEYIARTLTSLASDPQEVAKRRVRAFVEVRKVATCDAKGDRLVEWARMVRRGEAGHWFGEGLGHVW</sequence>
<reference evidence="1 2" key="1">
    <citation type="journal article" date="2015" name="Genome Biol. Evol.">
        <title>Phylogenomic analyses indicate that early fungi evolved digesting cell walls of algal ancestors of land plants.</title>
        <authorList>
            <person name="Chang Y."/>
            <person name="Wang S."/>
            <person name="Sekimoto S."/>
            <person name="Aerts A.L."/>
            <person name="Choi C."/>
            <person name="Clum A."/>
            <person name="LaButti K.M."/>
            <person name="Lindquist E.A."/>
            <person name="Yee Ngan C."/>
            <person name="Ohm R.A."/>
            <person name="Salamov A.A."/>
            <person name="Grigoriev I.V."/>
            <person name="Spatafora J.W."/>
            <person name="Berbee M.L."/>
        </authorList>
    </citation>
    <scope>NUCLEOTIDE SEQUENCE [LARGE SCALE GENOMIC DNA]</scope>
    <source>
        <strain evidence="1 2">JEL478</strain>
    </source>
</reference>
<evidence type="ECO:0000313" key="2">
    <source>
        <dbReference type="Proteomes" id="UP000070544"/>
    </source>
</evidence>
<organism evidence="1 2">
    <name type="scientific">Gonapodya prolifera (strain JEL478)</name>
    <name type="common">Monoblepharis prolifera</name>
    <dbReference type="NCBI Taxonomy" id="1344416"/>
    <lineage>
        <taxon>Eukaryota</taxon>
        <taxon>Fungi</taxon>
        <taxon>Fungi incertae sedis</taxon>
        <taxon>Chytridiomycota</taxon>
        <taxon>Chytridiomycota incertae sedis</taxon>
        <taxon>Monoblepharidomycetes</taxon>
        <taxon>Monoblepharidales</taxon>
        <taxon>Gonapodyaceae</taxon>
        <taxon>Gonapodya</taxon>
    </lineage>
</organism>
<protein>
    <submittedName>
        <fullName evidence="1">Uncharacterized protein</fullName>
    </submittedName>
</protein>
<gene>
    <name evidence="1" type="ORF">M427DRAFT_49042</name>
</gene>
<proteinExistence type="predicted"/>
<dbReference type="Proteomes" id="UP000070544">
    <property type="component" value="Unassembled WGS sequence"/>
</dbReference>
<dbReference type="EMBL" id="KQ965847">
    <property type="protein sequence ID" value="KXS09869.1"/>
    <property type="molecule type" value="Genomic_DNA"/>
</dbReference>
<name>A0A138ZZD6_GONPJ</name>
<evidence type="ECO:0000313" key="1">
    <source>
        <dbReference type="EMBL" id="KXS09869.1"/>
    </source>
</evidence>
<keyword evidence="2" id="KW-1185">Reference proteome</keyword>